<reference evidence="1" key="5">
    <citation type="journal article" date="2021" name="G3 (Bethesda)">
        <title>Aegilops tauschii genome assembly Aet v5.0 features greater sequence contiguity and improved annotation.</title>
        <authorList>
            <person name="Wang L."/>
            <person name="Zhu T."/>
            <person name="Rodriguez J.C."/>
            <person name="Deal K.R."/>
            <person name="Dubcovsky J."/>
            <person name="McGuire P.E."/>
            <person name="Lux T."/>
            <person name="Spannagl M."/>
            <person name="Mayer K.F.X."/>
            <person name="Baldrich P."/>
            <person name="Meyers B.C."/>
            <person name="Huo N."/>
            <person name="Gu Y.Q."/>
            <person name="Zhou H."/>
            <person name="Devos K.M."/>
            <person name="Bennetzen J.L."/>
            <person name="Unver T."/>
            <person name="Budak H."/>
            <person name="Gulick P.J."/>
            <person name="Galiba G."/>
            <person name="Kalapos B."/>
            <person name="Nelson D.R."/>
            <person name="Li P."/>
            <person name="You F.M."/>
            <person name="Luo M.C."/>
            <person name="Dvorak J."/>
        </authorList>
    </citation>
    <scope>NUCLEOTIDE SEQUENCE [LARGE SCALE GENOMIC DNA]</scope>
    <source>
        <strain evidence="1">cv. AL8/78</strain>
    </source>
</reference>
<dbReference type="EnsemblPlants" id="AET1Gv20812900.6">
    <property type="protein sequence ID" value="AET1Gv20812900.6"/>
    <property type="gene ID" value="AET1Gv20812900"/>
</dbReference>
<dbReference type="Proteomes" id="UP000015105">
    <property type="component" value="Chromosome 1D"/>
</dbReference>
<evidence type="ECO:0000313" key="2">
    <source>
        <dbReference type="Proteomes" id="UP000015105"/>
    </source>
</evidence>
<dbReference type="Gramene" id="AET1Gv20812900.6">
    <property type="protein sequence ID" value="AET1Gv20812900.6"/>
    <property type="gene ID" value="AET1Gv20812900"/>
</dbReference>
<sequence>MSLQMGKICCALQANNKTISEDISKKYQGKKSTLSMTKCAVGMKSVNTLSTPRCSAPLQC</sequence>
<keyword evidence="2" id="KW-1185">Reference proteome</keyword>
<reference evidence="1" key="3">
    <citation type="journal article" date="2017" name="Nature">
        <title>Genome sequence of the progenitor of the wheat D genome Aegilops tauschii.</title>
        <authorList>
            <person name="Luo M.C."/>
            <person name="Gu Y.Q."/>
            <person name="Puiu D."/>
            <person name="Wang H."/>
            <person name="Twardziok S.O."/>
            <person name="Deal K.R."/>
            <person name="Huo N."/>
            <person name="Zhu T."/>
            <person name="Wang L."/>
            <person name="Wang Y."/>
            <person name="McGuire P.E."/>
            <person name="Liu S."/>
            <person name="Long H."/>
            <person name="Ramasamy R.K."/>
            <person name="Rodriguez J.C."/>
            <person name="Van S.L."/>
            <person name="Yuan L."/>
            <person name="Wang Z."/>
            <person name="Xia Z."/>
            <person name="Xiao L."/>
            <person name="Anderson O.D."/>
            <person name="Ouyang S."/>
            <person name="Liang Y."/>
            <person name="Zimin A.V."/>
            <person name="Pertea G."/>
            <person name="Qi P."/>
            <person name="Bennetzen J.L."/>
            <person name="Dai X."/>
            <person name="Dawson M.W."/>
            <person name="Muller H.G."/>
            <person name="Kugler K."/>
            <person name="Rivarola-Duarte L."/>
            <person name="Spannagl M."/>
            <person name="Mayer K.F.X."/>
            <person name="Lu F.H."/>
            <person name="Bevan M.W."/>
            <person name="Leroy P."/>
            <person name="Li P."/>
            <person name="You F.M."/>
            <person name="Sun Q."/>
            <person name="Liu Z."/>
            <person name="Lyons E."/>
            <person name="Wicker T."/>
            <person name="Salzberg S.L."/>
            <person name="Devos K.M."/>
            <person name="Dvorak J."/>
        </authorList>
    </citation>
    <scope>NUCLEOTIDE SEQUENCE [LARGE SCALE GENOMIC DNA]</scope>
    <source>
        <strain evidence="1">cv. AL8/78</strain>
    </source>
</reference>
<dbReference type="AlphaFoldDB" id="A0A452ZK98"/>
<proteinExistence type="predicted"/>
<name>A0A452ZK98_AEGTS</name>
<dbReference type="EnsemblPlants" id="AET1Gv20812900.7">
    <property type="protein sequence ID" value="AET1Gv20812900.7"/>
    <property type="gene ID" value="AET1Gv20812900"/>
</dbReference>
<evidence type="ECO:0000313" key="1">
    <source>
        <dbReference type="EnsemblPlants" id="AET1Gv20812900.7"/>
    </source>
</evidence>
<dbReference type="Gramene" id="AET1Gv20812900.7">
    <property type="protein sequence ID" value="AET1Gv20812900.7"/>
    <property type="gene ID" value="AET1Gv20812900"/>
</dbReference>
<reference evidence="2" key="2">
    <citation type="journal article" date="2017" name="Nat. Plants">
        <title>The Aegilops tauschii genome reveals multiple impacts of transposons.</title>
        <authorList>
            <person name="Zhao G."/>
            <person name="Zou C."/>
            <person name="Li K."/>
            <person name="Wang K."/>
            <person name="Li T."/>
            <person name="Gao L."/>
            <person name="Zhang X."/>
            <person name="Wang H."/>
            <person name="Yang Z."/>
            <person name="Liu X."/>
            <person name="Jiang W."/>
            <person name="Mao L."/>
            <person name="Kong X."/>
            <person name="Jiao Y."/>
            <person name="Jia J."/>
        </authorList>
    </citation>
    <scope>NUCLEOTIDE SEQUENCE [LARGE SCALE GENOMIC DNA]</scope>
    <source>
        <strain evidence="2">cv. AL8/78</strain>
    </source>
</reference>
<accession>A0A452ZK98</accession>
<reference evidence="1" key="4">
    <citation type="submission" date="2019-03" db="UniProtKB">
        <authorList>
            <consortium name="EnsemblPlants"/>
        </authorList>
    </citation>
    <scope>IDENTIFICATION</scope>
</reference>
<protein>
    <submittedName>
        <fullName evidence="1">Uncharacterized protein</fullName>
    </submittedName>
</protein>
<organism evidence="1 2">
    <name type="scientific">Aegilops tauschii subsp. strangulata</name>
    <name type="common">Goatgrass</name>
    <dbReference type="NCBI Taxonomy" id="200361"/>
    <lineage>
        <taxon>Eukaryota</taxon>
        <taxon>Viridiplantae</taxon>
        <taxon>Streptophyta</taxon>
        <taxon>Embryophyta</taxon>
        <taxon>Tracheophyta</taxon>
        <taxon>Spermatophyta</taxon>
        <taxon>Magnoliopsida</taxon>
        <taxon>Liliopsida</taxon>
        <taxon>Poales</taxon>
        <taxon>Poaceae</taxon>
        <taxon>BOP clade</taxon>
        <taxon>Pooideae</taxon>
        <taxon>Triticodae</taxon>
        <taxon>Triticeae</taxon>
        <taxon>Triticinae</taxon>
        <taxon>Aegilops</taxon>
    </lineage>
</organism>
<reference evidence="2" key="1">
    <citation type="journal article" date="2014" name="Science">
        <title>Ancient hybridizations among the ancestral genomes of bread wheat.</title>
        <authorList>
            <consortium name="International Wheat Genome Sequencing Consortium,"/>
            <person name="Marcussen T."/>
            <person name="Sandve S.R."/>
            <person name="Heier L."/>
            <person name="Spannagl M."/>
            <person name="Pfeifer M."/>
            <person name="Jakobsen K.S."/>
            <person name="Wulff B.B."/>
            <person name="Steuernagel B."/>
            <person name="Mayer K.F."/>
            <person name="Olsen O.A."/>
        </authorList>
    </citation>
    <scope>NUCLEOTIDE SEQUENCE [LARGE SCALE GENOMIC DNA]</scope>
    <source>
        <strain evidence="2">cv. AL8/78</strain>
    </source>
</reference>